<keyword evidence="2" id="KW-1185">Reference proteome</keyword>
<feature type="non-terminal residue" evidence="1">
    <location>
        <position position="1"/>
    </location>
</feature>
<organism evidence="1 2">
    <name type="scientific">Pampusana beccarii</name>
    <name type="common">Western bronze ground-dove</name>
    <dbReference type="NCBI Taxonomy" id="2953425"/>
    <lineage>
        <taxon>Eukaryota</taxon>
        <taxon>Metazoa</taxon>
        <taxon>Chordata</taxon>
        <taxon>Craniata</taxon>
        <taxon>Vertebrata</taxon>
        <taxon>Euteleostomi</taxon>
        <taxon>Archelosauria</taxon>
        <taxon>Archosauria</taxon>
        <taxon>Dinosauria</taxon>
        <taxon>Saurischia</taxon>
        <taxon>Theropoda</taxon>
        <taxon>Coelurosauria</taxon>
        <taxon>Aves</taxon>
        <taxon>Neognathae</taxon>
        <taxon>Neoaves</taxon>
        <taxon>Columbimorphae</taxon>
        <taxon>Columbiformes</taxon>
        <taxon>Columbidae</taxon>
        <taxon>Pampusana</taxon>
    </lineage>
</organism>
<dbReference type="GO" id="GO:0007005">
    <property type="term" value="P:mitochondrion organization"/>
    <property type="evidence" value="ECO:0007669"/>
    <property type="project" value="InterPro"/>
</dbReference>
<dbReference type="Proteomes" id="UP000541332">
    <property type="component" value="Unassembled WGS sequence"/>
</dbReference>
<proteinExistence type="predicted"/>
<dbReference type="AlphaFoldDB" id="A0A7L4FGC2"/>
<dbReference type="GO" id="GO:0005739">
    <property type="term" value="C:mitochondrion"/>
    <property type="evidence" value="ECO:0007669"/>
    <property type="project" value="TreeGrafter"/>
</dbReference>
<dbReference type="OrthoDB" id="271881at2759"/>
<gene>
    <name evidence="1" type="primary">Msto1_0</name>
    <name evidence="1" type="ORF">ALOBEC_R12467</name>
</gene>
<evidence type="ECO:0000313" key="1">
    <source>
        <dbReference type="EMBL" id="NXW85838.1"/>
    </source>
</evidence>
<dbReference type="EMBL" id="VWYH01003534">
    <property type="protein sequence ID" value="NXW85838.1"/>
    <property type="molecule type" value="Genomic_DNA"/>
</dbReference>
<dbReference type="PANTHER" id="PTHR13391">
    <property type="entry name" value="MITOCHONDRIAL DISTRIBUTION REGULATOR MISATO"/>
    <property type="match status" value="1"/>
</dbReference>
<name>A0A7L4FGC2_9COLU</name>
<sequence length="225" mass="24397">RPRFRRFALLPDSQVAAAWLSLPFPVPHGLALPDVLGAHGQEVPWEPLSSCREPALGRCFAQCVVLRGIRKESGGSARPGRPPASPLHACGSAEETLQRFLRGAFPGAFSTCHVLEQPCPTLPPFPQFFSPLLSRRGFLLDEPPAHPSAAVESVPVLAALQSGPGLHRLLGGLHRDLRRLNVRRWASFFAAGLEHEDFQEALEELGTLAQCYQDGDGEDGNSDSD</sequence>
<comment type="caution">
    <text evidence="1">The sequence shown here is derived from an EMBL/GenBank/DDBJ whole genome shotgun (WGS) entry which is preliminary data.</text>
</comment>
<evidence type="ECO:0000313" key="2">
    <source>
        <dbReference type="Proteomes" id="UP000541332"/>
    </source>
</evidence>
<dbReference type="InterPro" id="IPR049942">
    <property type="entry name" value="DML1/Misato"/>
</dbReference>
<reference evidence="1 2" key="1">
    <citation type="submission" date="2020-02" db="EMBL/GenBank/DDBJ databases">
        <title>Bird 10,000 Genomes (B10K) Project - Family phase.</title>
        <authorList>
            <person name="Zhang G."/>
        </authorList>
    </citation>
    <scope>NUCLEOTIDE SEQUENCE [LARGE SCALE GENOMIC DNA]</scope>
    <source>
        <strain evidence="1">B10K-DU-006-06</strain>
    </source>
</reference>
<accession>A0A7L4FGC2</accession>
<dbReference type="PANTHER" id="PTHR13391:SF0">
    <property type="entry name" value="PROTEIN MISATO HOMOLOG 1"/>
    <property type="match status" value="1"/>
</dbReference>
<feature type="non-terminal residue" evidence="1">
    <location>
        <position position="225"/>
    </location>
</feature>
<protein>
    <submittedName>
        <fullName evidence="1">MSTO1 protein</fullName>
    </submittedName>
</protein>